<dbReference type="InterPro" id="IPR010610">
    <property type="entry name" value="EryCIII-like_C"/>
</dbReference>
<organism evidence="6 7">
    <name type="scientific">Streptomyces thermodiastaticus</name>
    <dbReference type="NCBI Taxonomy" id="44061"/>
    <lineage>
        <taxon>Bacteria</taxon>
        <taxon>Bacillati</taxon>
        <taxon>Actinomycetota</taxon>
        <taxon>Actinomycetes</taxon>
        <taxon>Kitasatosporales</taxon>
        <taxon>Streptomycetaceae</taxon>
        <taxon>Streptomyces</taxon>
    </lineage>
</organism>
<feature type="domain" description="Erythromycin biosynthesis protein CIII-like N-terminal" evidence="5">
    <location>
        <begin position="23"/>
        <end position="254"/>
    </location>
</feature>
<sequence>MRVLFSIFPGAAHLYPVVPLARALLGAGHEVRVASHPEMTDAITAAGLMAVVVGAPVDVPTLVQASAADARLDRVADMLDIAPGDPGNRRNVIRYYMLAGFSLYHPAQVPAGERTATDDLVDFARAWQPDLVLWDPLSFAAPIAARAAGAAHARVLWGLDYFGWMRSSANRRLWQPGSDPLAEAAQPTLERHGQDVTEEALLGQWSIDLMPARMRLTDEVRYLPVRRVPYTGAAPVPDWLYGPAERPRVCLTLGVSTRKMFAEEAGFPLSELLEMADGQDLELVATLDRDQLASVRRIPDNVRTIDYLPLDLLLPTTSAIVHHGSVGTFGVAAAHRVPQLITPVEGGDGVVVARYLEERGAGLATETGEFTAQELQKLLTRLLQEPSFRAGADALYADALATPSPNDVVPALEELTALHRRRRG</sequence>
<evidence type="ECO:0000259" key="4">
    <source>
        <dbReference type="Pfam" id="PF06722"/>
    </source>
</evidence>
<proteinExistence type="inferred from homology"/>
<reference evidence="6 7" key="1">
    <citation type="submission" date="2023-07" db="EMBL/GenBank/DDBJ databases">
        <title>Genomic Encyclopedia of Type Strains, Phase IV (KMG-IV): sequencing the most valuable type-strain genomes for metagenomic binning, comparative biology and taxonomic classification.</title>
        <authorList>
            <person name="Goeker M."/>
        </authorList>
    </citation>
    <scope>NUCLEOTIDE SEQUENCE [LARGE SCALE GENOMIC DNA]</scope>
    <source>
        <strain evidence="6 7">DSM 40573</strain>
    </source>
</reference>
<evidence type="ECO:0000256" key="3">
    <source>
        <dbReference type="ARBA" id="ARBA00022679"/>
    </source>
</evidence>
<dbReference type="InterPro" id="IPR050426">
    <property type="entry name" value="Glycosyltransferase_28"/>
</dbReference>
<dbReference type="Pfam" id="PF21036">
    <property type="entry name" value="EryCIII-like_N"/>
    <property type="match status" value="1"/>
</dbReference>
<comment type="caution">
    <text evidence="6">The sequence shown here is derived from an EMBL/GenBank/DDBJ whole genome shotgun (WGS) entry which is preliminary data.</text>
</comment>
<evidence type="ECO:0000256" key="2">
    <source>
        <dbReference type="ARBA" id="ARBA00022676"/>
    </source>
</evidence>
<accession>A0ABU0KJH5</accession>
<dbReference type="SUPFAM" id="SSF53756">
    <property type="entry name" value="UDP-Glycosyltransferase/glycogen phosphorylase"/>
    <property type="match status" value="1"/>
</dbReference>
<evidence type="ECO:0000313" key="6">
    <source>
        <dbReference type="EMBL" id="MDQ0489499.1"/>
    </source>
</evidence>
<feature type="domain" description="Erythromycin biosynthesis protein CIII-like C-terminal" evidence="4">
    <location>
        <begin position="271"/>
        <end position="415"/>
    </location>
</feature>
<evidence type="ECO:0000256" key="1">
    <source>
        <dbReference type="ARBA" id="ARBA00006962"/>
    </source>
</evidence>
<dbReference type="EMBL" id="JAUSWC010000016">
    <property type="protein sequence ID" value="MDQ0489499.1"/>
    <property type="molecule type" value="Genomic_DNA"/>
</dbReference>
<dbReference type="InterPro" id="IPR002213">
    <property type="entry name" value="UDP_glucos_trans"/>
</dbReference>
<comment type="similarity">
    <text evidence="1">Belongs to the glycosyltransferase 28 family.</text>
</comment>
<name>A0ABU0KJH5_9ACTN</name>
<keyword evidence="3" id="KW-0808">Transferase</keyword>
<keyword evidence="2" id="KW-0328">Glycosyltransferase</keyword>
<dbReference type="RefSeq" id="WP_019524842.1">
    <property type="nucleotide sequence ID" value="NZ_JAUSWC010000016.1"/>
</dbReference>
<dbReference type="CDD" id="cd03784">
    <property type="entry name" value="GT1_Gtf-like"/>
    <property type="match status" value="1"/>
</dbReference>
<dbReference type="Gene3D" id="3.40.50.2000">
    <property type="entry name" value="Glycogen Phosphorylase B"/>
    <property type="match status" value="2"/>
</dbReference>
<gene>
    <name evidence="6" type="ORF">QO019_004376</name>
</gene>
<dbReference type="PANTHER" id="PTHR48050">
    <property type="entry name" value="STEROL 3-BETA-GLUCOSYLTRANSFERASE"/>
    <property type="match status" value="1"/>
</dbReference>
<dbReference type="InterPro" id="IPR048284">
    <property type="entry name" value="EryCIII-like_N"/>
</dbReference>
<keyword evidence="7" id="KW-1185">Reference proteome</keyword>
<dbReference type="Pfam" id="PF06722">
    <property type="entry name" value="EryCIII-like_C"/>
    <property type="match status" value="1"/>
</dbReference>
<evidence type="ECO:0000259" key="5">
    <source>
        <dbReference type="Pfam" id="PF21036"/>
    </source>
</evidence>
<protein>
    <submittedName>
        <fullName evidence="6">Glycosyltransferase (Activator-dependent family)</fullName>
    </submittedName>
</protein>
<evidence type="ECO:0000313" key="7">
    <source>
        <dbReference type="Proteomes" id="UP001236795"/>
    </source>
</evidence>
<dbReference type="PANTHER" id="PTHR48050:SF13">
    <property type="entry name" value="STEROL 3-BETA-GLUCOSYLTRANSFERASE UGT80A2"/>
    <property type="match status" value="1"/>
</dbReference>
<dbReference type="Proteomes" id="UP001236795">
    <property type="component" value="Unassembled WGS sequence"/>
</dbReference>